<accession>A0ABM9BRS0</accession>
<dbReference type="InterPro" id="IPR023232">
    <property type="entry name" value="Glyco_hydro_2_AS"/>
</dbReference>
<dbReference type="GO" id="GO:0004565">
    <property type="term" value="F:beta-galactosidase activity"/>
    <property type="evidence" value="ECO:0007669"/>
    <property type="project" value="UniProtKB-EC"/>
</dbReference>
<evidence type="ECO:0000259" key="8">
    <source>
        <dbReference type="Pfam" id="PF18565"/>
    </source>
</evidence>
<dbReference type="EMBL" id="CAKMMW010000001">
    <property type="protein sequence ID" value="CAH1191566.1"/>
    <property type="molecule type" value="Genomic_DNA"/>
</dbReference>
<evidence type="ECO:0000256" key="1">
    <source>
        <dbReference type="ARBA" id="ARBA00007401"/>
    </source>
</evidence>
<keyword evidence="3 9" id="KW-0326">Glycosidase</keyword>
<keyword evidence="10" id="KW-1185">Reference proteome</keyword>
<dbReference type="PRINTS" id="PR00132">
    <property type="entry name" value="GLHYDRLASE2"/>
</dbReference>
<dbReference type="Pfam" id="PF18565">
    <property type="entry name" value="Glyco_hydro2_C5"/>
    <property type="match status" value="1"/>
</dbReference>
<comment type="similarity">
    <text evidence="1">Belongs to the glycosyl hydrolase 2 family.</text>
</comment>
<evidence type="ECO:0000259" key="4">
    <source>
        <dbReference type="Pfam" id="PF00703"/>
    </source>
</evidence>
<evidence type="ECO:0000259" key="6">
    <source>
        <dbReference type="Pfam" id="PF02837"/>
    </source>
</evidence>
<dbReference type="Pfam" id="PF02836">
    <property type="entry name" value="Glyco_hydro_2_C"/>
    <property type="match status" value="1"/>
</dbReference>
<evidence type="ECO:0000313" key="9">
    <source>
        <dbReference type="EMBL" id="CAH1191566.1"/>
    </source>
</evidence>
<dbReference type="PANTHER" id="PTHR42732">
    <property type="entry name" value="BETA-GALACTOSIDASE"/>
    <property type="match status" value="1"/>
</dbReference>
<evidence type="ECO:0000313" key="10">
    <source>
        <dbReference type="Proteomes" id="UP000838821"/>
    </source>
</evidence>
<dbReference type="Gene3D" id="3.20.20.80">
    <property type="entry name" value="Glycosidases"/>
    <property type="match status" value="1"/>
</dbReference>
<feature type="domain" description="Glycoside hydrolase family 2" evidence="8">
    <location>
        <begin position="691"/>
        <end position="790"/>
    </location>
</feature>
<evidence type="ECO:0000259" key="7">
    <source>
        <dbReference type="Pfam" id="PF16355"/>
    </source>
</evidence>
<feature type="domain" description="Glycosyl hydrolases family 2 sugar binding" evidence="6">
    <location>
        <begin position="63"/>
        <end position="155"/>
    </location>
</feature>
<dbReference type="Pfam" id="PF16355">
    <property type="entry name" value="DUF4982"/>
    <property type="match status" value="1"/>
</dbReference>
<dbReference type="InterPro" id="IPR006101">
    <property type="entry name" value="Glyco_hydro_2"/>
</dbReference>
<keyword evidence="2 9" id="KW-0378">Hydrolase</keyword>
<dbReference type="PANTHER" id="PTHR42732:SF1">
    <property type="entry name" value="BETA-MANNOSIDASE"/>
    <property type="match status" value="1"/>
</dbReference>
<dbReference type="InterPro" id="IPR032311">
    <property type="entry name" value="DUF4982"/>
</dbReference>
<sequence length="795" mass="89595">MNRSRIIENINVNWKFLRGDESQAWYRGFEDSSWRDVTLPHDWSVEEPFSQEHSSGTGYLPGGIGWYRKNLVLPQELAGKRVNITFEGVYNNAQVWCNSYYLGKRPYGYSSFTYDITDFISFGKQENIISVKVDHQDIADSRWFTGSGIYRDVYITITDAIHIDHYGVFVTTPEVSEDQATVAVNIRLSNESQADETIELSNTLRDAGGSLIESVGDEIVVKTDSCMEINQTLIVTSPHLWSPDTPDLYVLCTEIRKNGEVIDHVNTTVGIRWFEFDADKGFFLNGVNMKIKGVCVHHDAGTLGAAVPVTVWERRLQALQEMGCNAIRMSHNPPAPLLLDLCDRMGFLVIDEAFDEWEGVKHKWSTGHNVYPPKHFGYYEDFPQWGELDIKEMVLRDRNHPSIILWSIGNEVDYPNDPYCHPYFQTMTGNNDANKPAAEREYDPNKPQSDRLTTIAKKLVRYVKECDMTRPVTAALAFPKLANLIGYADTLDVVGYNYKEHLYEEARQQYPNRVTFGSENSASLEAWLAVKDNDAICAQFIWTGIDYMGEAKGWPIRASQAGFMDLAGFKKASYYFRQSLWSAEPMAFLATASKEDPAYTSIKRWHGGAPHWNWKPGDQLDVICYTNCEEAELFLNERSLGTKKLNDSSLGYLTWEVGFEEGILNVVARSAEGIGCACTLETATQPDQLILRVDISELSANGQDIAHIEIEITDSHGKYVYLADDLIRLSIDGPGEIIGIENGDVQDLEPYRSKFRKAHHGKLLAYVRAGITSGQIVVKAEAQGLVSGTVVIDVK</sequence>
<dbReference type="InterPro" id="IPR017853">
    <property type="entry name" value="GH"/>
</dbReference>
<protein>
    <submittedName>
        <fullName evidence="9">Beta-galactosidase BoGH2A</fullName>
        <ecNumber evidence="9">3.2.1.23</ecNumber>
    </submittedName>
</protein>
<dbReference type="InterPro" id="IPR006104">
    <property type="entry name" value="Glyco_hydro_2_N"/>
</dbReference>
<dbReference type="InterPro" id="IPR008979">
    <property type="entry name" value="Galactose-bd-like_sf"/>
</dbReference>
<gene>
    <name evidence="9" type="ORF">PAECIP111891_00029</name>
</gene>
<dbReference type="PROSITE" id="PS00608">
    <property type="entry name" value="GLYCOSYL_HYDROL_F2_2"/>
    <property type="match status" value="1"/>
</dbReference>
<dbReference type="RefSeq" id="WP_236283893.1">
    <property type="nucleotide sequence ID" value="NZ_CAKMMW010000001.1"/>
</dbReference>
<dbReference type="Gene3D" id="2.60.40.10">
    <property type="entry name" value="Immunoglobulins"/>
    <property type="match status" value="3"/>
</dbReference>
<organism evidence="9 10">
    <name type="scientific">Paenibacillus allorhizoplanae</name>
    <dbReference type="NCBI Taxonomy" id="2905648"/>
    <lineage>
        <taxon>Bacteria</taxon>
        <taxon>Bacillati</taxon>
        <taxon>Bacillota</taxon>
        <taxon>Bacilli</taxon>
        <taxon>Bacillales</taxon>
        <taxon>Paenibacillaceae</taxon>
        <taxon>Paenibacillus</taxon>
    </lineage>
</organism>
<dbReference type="InterPro" id="IPR036156">
    <property type="entry name" value="Beta-gal/glucu_dom_sf"/>
</dbReference>
<evidence type="ECO:0000256" key="3">
    <source>
        <dbReference type="ARBA" id="ARBA00023295"/>
    </source>
</evidence>
<evidence type="ECO:0000259" key="5">
    <source>
        <dbReference type="Pfam" id="PF02836"/>
    </source>
</evidence>
<dbReference type="Gene3D" id="2.60.120.260">
    <property type="entry name" value="Galactose-binding domain-like"/>
    <property type="match status" value="1"/>
</dbReference>
<dbReference type="InterPro" id="IPR040605">
    <property type="entry name" value="Glyco_hydro2_dom5"/>
</dbReference>
<feature type="domain" description="DUF4982" evidence="7">
    <location>
        <begin position="617"/>
        <end position="673"/>
    </location>
</feature>
<comment type="caution">
    <text evidence="9">The sequence shown here is derived from an EMBL/GenBank/DDBJ whole genome shotgun (WGS) entry which is preliminary data.</text>
</comment>
<feature type="domain" description="Glycoside hydrolase family 2 immunoglobulin-like beta-sandwich" evidence="4">
    <location>
        <begin position="169"/>
        <end position="272"/>
    </location>
</feature>
<dbReference type="EC" id="3.2.1.23" evidence="9"/>
<reference evidence="9" key="1">
    <citation type="submission" date="2022-01" db="EMBL/GenBank/DDBJ databases">
        <authorList>
            <person name="Criscuolo A."/>
        </authorList>
    </citation>
    <scope>NUCLEOTIDE SEQUENCE</scope>
    <source>
        <strain evidence="9">CIP111891</strain>
    </source>
</reference>
<proteinExistence type="inferred from homology"/>
<dbReference type="SUPFAM" id="SSF49785">
    <property type="entry name" value="Galactose-binding domain-like"/>
    <property type="match status" value="1"/>
</dbReference>
<dbReference type="InterPro" id="IPR051913">
    <property type="entry name" value="GH2_Domain-Containing"/>
</dbReference>
<dbReference type="SUPFAM" id="SSF49303">
    <property type="entry name" value="beta-Galactosidase/glucuronidase domain"/>
    <property type="match status" value="1"/>
</dbReference>
<dbReference type="Pfam" id="PF02837">
    <property type="entry name" value="Glyco_hydro_2_N"/>
    <property type="match status" value="1"/>
</dbReference>
<dbReference type="Pfam" id="PF00703">
    <property type="entry name" value="Glyco_hydro_2"/>
    <property type="match status" value="1"/>
</dbReference>
<dbReference type="Proteomes" id="UP000838821">
    <property type="component" value="Unassembled WGS sequence"/>
</dbReference>
<dbReference type="InterPro" id="IPR006103">
    <property type="entry name" value="Glyco_hydro_2_cat"/>
</dbReference>
<dbReference type="SUPFAM" id="SSF51445">
    <property type="entry name" value="(Trans)glycosidases"/>
    <property type="match status" value="1"/>
</dbReference>
<dbReference type="InterPro" id="IPR006102">
    <property type="entry name" value="Ig-like_GH2"/>
</dbReference>
<dbReference type="InterPro" id="IPR013783">
    <property type="entry name" value="Ig-like_fold"/>
</dbReference>
<name>A0ABM9BRS0_9BACL</name>
<feature type="domain" description="Glycoside hydrolase family 2 catalytic" evidence="5">
    <location>
        <begin position="279"/>
        <end position="503"/>
    </location>
</feature>
<evidence type="ECO:0000256" key="2">
    <source>
        <dbReference type="ARBA" id="ARBA00022801"/>
    </source>
</evidence>